<accession>U4LC60</accession>
<evidence type="ECO:0000313" key="2">
    <source>
        <dbReference type="Proteomes" id="UP000018144"/>
    </source>
</evidence>
<sequence>MTLHLPYPPLIHHTRDHWRALCHPSVSPDSALTLQSGPVSSAVVGCPGSLVPLEISSVGITVHCLYYPYSKTVYLPTPLGPTTRRSSRLRS</sequence>
<protein>
    <submittedName>
        <fullName evidence="1">Uncharacterized protein</fullName>
    </submittedName>
</protein>
<name>U4LC60_PYROM</name>
<organism evidence="1 2">
    <name type="scientific">Pyronema omphalodes (strain CBS 100304)</name>
    <name type="common">Pyronema confluens</name>
    <dbReference type="NCBI Taxonomy" id="1076935"/>
    <lineage>
        <taxon>Eukaryota</taxon>
        <taxon>Fungi</taxon>
        <taxon>Dikarya</taxon>
        <taxon>Ascomycota</taxon>
        <taxon>Pezizomycotina</taxon>
        <taxon>Pezizomycetes</taxon>
        <taxon>Pezizales</taxon>
        <taxon>Pyronemataceae</taxon>
        <taxon>Pyronema</taxon>
    </lineage>
</organism>
<dbReference type="Proteomes" id="UP000018144">
    <property type="component" value="Unassembled WGS sequence"/>
</dbReference>
<evidence type="ECO:0000313" key="1">
    <source>
        <dbReference type="EMBL" id="CCX17418.1"/>
    </source>
</evidence>
<gene>
    <name evidence="1" type="ORF">PCON_04422</name>
</gene>
<dbReference type="EMBL" id="HF936646">
    <property type="protein sequence ID" value="CCX17418.1"/>
    <property type="molecule type" value="Genomic_DNA"/>
</dbReference>
<proteinExistence type="predicted"/>
<reference evidence="1 2" key="1">
    <citation type="journal article" date="2013" name="PLoS Genet.">
        <title>The genome and development-dependent transcriptomes of Pyronema confluens: a window into fungal evolution.</title>
        <authorList>
            <person name="Traeger S."/>
            <person name="Altegoer F."/>
            <person name="Freitag M."/>
            <person name="Gabaldon T."/>
            <person name="Kempken F."/>
            <person name="Kumar A."/>
            <person name="Marcet-Houben M."/>
            <person name="Poggeler S."/>
            <person name="Stajich J.E."/>
            <person name="Nowrousian M."/>
        </authorList>
    </citation>
    <scope>NUCLEOTIDE SEQUENCE [LARGE SCALE GENOMIC DNA]</scope>
    <source>
        <strain evidence="2">CBS 100304</strain>
        <tissue evidence="1">Vegetative mycelium</tissue>
    </source>
</reference>
<keyword evidence="2" id="KW-1185">Reference proteome</keyword>
<dbReference type="AlphaFoldDB" id="U4LC60"/>